<evidence type="ECO:0000313" key="5">
    <source>
        <dbReference type="EMBL" id="RKN33036.1"/>
    </source>
</evidence>
<dbReference type="SUPFAM" id="SSF46785">
    <property type="entry name" value="Winged helix' DNA-binding domain"/>
    <property type="match status" value="1"/>
</dbReference>
<proteinExistence type="predicted"/>
<dbReference type="Pfam" id="PF12840">
    <property type="entry name" value="HTH_20"/>
    <property type="match status" value="1"/>
</dbReference>
<evidence type="ECO:0000256" key="1">
    <source>
        <dbReference type="ARBA" id="ARBA00023015"/>
    </source>
</evidence>
<sequence>MSVWQVPSDLLAGSRFTVSPMVETVAALKALINPRTPWQRAWRQPHVDAFQRMLAARPVVRALLPASFYPRWMADFLTIAPALPDPTFASELATVAALPDERIRADLRATRPEPLAAELLADGLTGEVVELLRWVWTHTVEPEWPERERRLRADIVARTAALSTRGWAGVLADLNRDMRWLGEGRLQINDYPDPALSLHRAEQLIFLPAHCPRGWVVWDLPTRFGMVYPARGILVDPTSPAPDGLARLIGANRADILARLESPLSTSHLVALTGLSLGTVSDHLRVLLDAGAVDKRRSGREVLYWRTPLGAALVATGG</sequence>
<gene>
    <name evidence="5" type="ORF">D7044_12570</name>
</gene>
<name>A0A3A9YJD8_9ACTN</name>
<dbReference type="PANTHER" id="PTHR43132:SF6">
    <property type="entry name" value="HTH-TYPE TRANSCRIPTIONAL REPRESSOR CZRA"/>
    <property type="match status" value="1"/>
</dbReference>
<dbReference type="Gene3D" id="1.10.10.10">
    <property type="entry name" value="Winged helix-like DNA-binding domain superfamily/Winged helix DNA-binding domain"/>
    <property type="match status" value="1"/>
</dbReference>
<evidence type="ECO:0000259" key="4">
    <source>
        <dbReference type="PROSITE" id="PS50987"/>
    </source>
</evidence>
<protein>
    <submittedName>
        <fullName evidence="5">Transcriptional regulator</fullName>
    </submittedName>
</protein>
<dbReference type="Proteomes" id="UP000275865">
    <property type="component" value="Unassembled WGS sequence"/>
</dbReference>
<dbReference type="AlphaFoldDB" id="A0A3A9YJD8"/>
<dbReference type="InterPro" id="IPR036390">
    <property type="entry name" value="WH_DNA-bd_sf"/>
</dbReference>
<accession>A0A3A9YJD8</accession>
<evidence type="ECO:0000313" key="6">
    <source>
        <dbReference type="Proteomes" id="UP000275865"/>
    </source>
</evidence>
<dbReference type="SMART" id="SM00418">
    <property type="entry name" value="HTH_ARSR"/>
    <property type="match status" value="1"/>
</dbReference>
<keyword evidence="1" id="KW-0805">Transcription regulation</keyword>
<evidence type="ECO:0000256" key="3">
    <source>
        <dbReference type="ARBA" id="ARBA00023163"/>
    </source>
</evidence>
<dbReference type="GO" id="GO:0003677">
    <property type="term" value="F:DNA binding"/>
    <property type="evidence" value="ECO:0007669"/>
    <property type="project" value="UniProtKB-KW"/>
</dbReference>
<dbReference type="EMBL" id="RAZT01000005">
    <property type="protein sequence ID" value="RKN33036.1"/>
    <property type="molecule type" value="Genomic_DNA"/>
</dbReference>
<dbReference type="InterPro" id="IPR011991">
    <property type="entry name" value="ArsR-like_HTH"/>
</dbReference>
<keyword evidence="3" id="KW-0804">Transcription</keyword>
<feature type="domain" description="HTH arsR-type" evidence="4">
    <location>
        <begin position="233"/>
        <end position="318"/>
    </location>
</feature>
<comment type="caution">
    <text evidence="5">The sequence shown here is derived from an EMBL/GenBank/DDBJ whole genome shotgun (WGS) entry which is preliminary data.</text>
</comment>
<organism evidence="5 6">
    <name type="scientific">Micromonospora musae</name>
    <dbReference type="NCBI Taxonomy" id="1894970"/>
    <lineage>
        <taxon>Bacteria</taxon>
        <taxon>Bacillati</taxon>
        <taxon>Actinomycetota</taxon>
        <taxon>Actinomycetes</taxon>
        <taxon>Micromonosporales</taxon>
        <taxon>Micromonosporaceae</taxon>
        <taxon>Micromonospora</taxon>
    </lineage>
</organism>
<dbReference type="GO" id="GO:0003700">
    <property type="term" value="F:DNA-binding transcription factor activity"/>
    <property type="evidence" value="ECO:0007669"/>
    <property type="project" value="InterPro"/>
</dbReference>
<dbReference type="InterPro" id="IPR001845">
    <property type="entry name" value="HTH_ArsR_DNA-bd_dom"/>
</dbReference>
<dbReference type="InterPro" id="IPR036388">
    <property type="entry name" value="WH-like_DNA-bd_sf"/>
</dbReference>
<dbReference type="CDD" id="cd00090">
    <property type="entry name" value="HTH_ARSR"/>
    <property type="match status" value="1"/>
</dbReference>
<reference evidence="5 6" key="1">
    <citation type="submission" date="2018-09" db="EMBL/GenBank/DDBJ databases">
        <title>Micromonospora sp. nov. MS1-9, isolated from a root of Musa sp.</title>
        <authorList>
            <person name="Kuncharoen N."/>
            <person name="Kudo T."/>
            <person name="Ohkuma M."/>
            <person name="Yuki M."/>
            <person name="Tanasupawat S."/>
        </authorList>
    </citation>
    <scope>NUCLEOTIDE SEQUENCE [LARGE SCALE GENOMIC DNA]</scope>
    <source>
        <strain evidence="5 6">MS1-9</strain>
    </source>
</reference>
<dbReference type="PROSITE" id="PS50987">
    <property type="entry name" value="HTH_ARSR_2"/>
    <property type="match status" value="1"/>
</dbReference>
<keyword evidence="2" id="KW-0238">DNA-binding</keyword>
<dbReference type="PANTHER" id="PTHR43132">
    <property type="entry name" value="ARSENICAL RESISTANCE OPERON REPRESSOR ARSR-RELATED"/>
    <property type="match status" value="1"/>
</dbReference>
<evidence type="ECO:0000256" key="2">
    <source>
        <dbReference type="ARBA" id="ARBA00023125"/>
    </source>
</evidence>
<dbReference type="InterPro" id="IPR051011">
    <property type="entry name" value="Metal_resp_trans_reg"/>
</dbReference>
<dbReference type="RefSeq" id="WP_120688909.1">
    <property type="nucleotide sequence ID" value="NZ_RAZT01000005.1"/>
</dbReference>